<gene>
    <name evidence="2" type="ORF">S03H2_22791</name>
</gene>
<dbReference type="GO" id="GO:0007165">
    <property type="term" value="P:signal transduction"/>
    <property type="evidence" value="ECO:0007669"/>
    <property type="project" value="InterPro"/>
</dbReference>
<name>X1H3M4_9ZZZZ</name>
<dbReference type="Pfam" id="PF13676">
    <property type="entry name" value="TIR_2"/>
    <property type="match status" value="1"/>
</dbReference>
<accession>X1H3M4</accession>
<evidence type="ECO:0000259" key="1">
    <source>
        <dbReference type="Pfam" id="PF13676"/>
    </source>
</evidence>
<dbReference type="InterPro" id="IPR035897">
    <property type="entry name" value="Toll_tir_struct_dom_sf"/>
</dbReference>
<dbReference type="EMBL" id="BARU01012332">
    <property type="protein sequence ID" value="GAH39888.1"/>
    <property type="molecule type" value="Genomic_DNA"/>
</dbReference>
<sequence>MPYKLFLSHSTKDKVLIKWFYRRYTKAGYKVIIASKERPLRYPGYLPEKIKKLIRSCDCVIVLLTKNGIASSWVNQEVGYTLEKKPLITIVDA</sequence>
<feature type="domain" description="TIR" evidence="1">
    <location>
        <begin position="6"/>
        <end position="89"/>
    </location>
</feature>
<evidence type="ECO:0000313" key="2">
    <source>
        <dbReference type="EMBL" id="GAH39888.1"/>
    </source>
</evidence>
<reference evidence="2" key="1">
    <citation type="journal article" date="2014" name="Front. Microbiol.">
        <title>High frequency of phylogenetically diverse reductive dehalogenase-homologous genes in deep subseafloor sedimentary metagenomes.</title>
        <authorList>
            <person name="Kawai M."/>
            <person name="Futagami T."/>
            <person name="Toyoda A."/>
            <person name="Takaki Y."/>
            <person name="Nishi S."/>
            <person name="Hori S."/>
            <person name="Arai W."/>
            <person name="Tsubouchi T."/>
            <person name="Morono Y."/>
            <person name="Uchiyama I."/>
            <person name="Ito T."/>
            <person name="Fujiyama A."/>
            <person name="Inagaki F."/>
            <person name="Takami H."/>
        </authorList>
    </citation>
    <scope>NUCLEOTIDE SEQUENCE</scope>
    <source>
        <strain evidence="2">Expedition CK06-06</strain>
    </source>
</reference>
<dbReference type="SUPFAM" id="SSF52200">
    <property type="entry name" value="Toll/Interleukin receptor TIR domain"/>
    <property type="match status" value="1"/>
</dbReference>
<dbReference type="Gene3D" id="3.40.50.10140">
    <property type="entry name" value="Toll/interleukin-1 receptor homology (TIR) domain"/>
    <property type="match status" value="1"/>
</dbReference>
<dbReference type="AlphaFoldDB" id="X1H3M4"/>
<dbReference type="InterPro" id="IPR000157">
    <property type="entry name" value="TIR_dom"/>
</dbReference>
<protein>
    <recommendedName>
        <fullName evidence="1">TIR domain-containing protein</fullName>
    </recommendedName>
</protein>
<comment type="caution">
    <text evidence="2">The sequence shown here is derived from an EMBL/GenBank/DDBJ whole genome shotgun (WGS) entry which is preliminary data.</text>
</comment>
<proteinExistence type="predicted"/>
<organism evidence="2">
    <name type="scientific">marine sediment metagenome</name>
    <dbReference type="NCBI Taxonomy" id="412755"/>
    <lineage>
        <taxon>unclassified sequences</taxon>
        <taxon>metagenomes</taxon>
        <taxon>ecological metagenomes</taxon>
    </lineage>
</organism>
<feature type="non-terminal residue" evidence="2">
    <location>
        <position position="93"/>
    </location>
</feature>